<feature type="region of interest" description="Disordered" evidence="1">
    <location>
        <begin position="32"/>
        <end position="59"/>
    </location>
</feature>
<name>A0A0D0C0F5_9AGAR</name>
<keyword evidence="3" id="KW-1185">Reference proteome</keyword>
<dbReference type="AlphaFoldDB" id="A0A0D0C0F5"/>
<gene>
    <name evidence="2" type="ORF">GYMLUDRAFT_65039</name>
</gene>
<evidence type="ECO:0000313" key="2">
    <source>
        <dbReference type="EMBL" id="KIK51032.1"/>
    </source>
</evidence>
<evidence type="ECO:0000256" key="1">
    <source>
        <dbReference type="SAM" id="MobiDB-lite"/>
    </source>
</evidence>
<organism evidence="2 3">
    <name type="scientific">Collybiopsis luxurians FD-317 M1</name>
    <dbReference type="NCBI Taxonomy" id="944289"/>
    <lineage>
        <taxon>Eukaryota</taxon>
        <taxon>Fungi</taxon>
        <taxon>Dikarya</taxon>
        <taxon>Basidiomycota</taxon>
        <taxon>Agaricomycotina</taxon>
        <taxon>Agaricomycetes</taxon>
        <taxon>Agaricomycetidae</taxon>
        <taxon>Agaricales</taxon>
        <taxon>Marasmiineae</taxon>
        <taxon>Omphalotaceae</taxon>
        <taxon>Collybiopsis</taxon>
        <taxon>Collybiopsis luxurians</taxon>
    </lineage>
</organism>
<dbReference type="HOGENOM" id="CLU_2210340_0_0_1"/>
<evidence type="ECO:0000313" key="3">
    <source>
        <dbReference type="Proteomes" id="UP000053593"/>
    </source>
</evidence>
<proteinExistence type="predicted"/>
<dbReference type="EMBL" id="KN834875">
    <property type="protein sequence ID" value="KIK51032.1"/>
    <property type="molecule type" value="Genomic_DNA"/>
</dbReference>
<feature type="compositionally biased region" description="Polar residues" evidence="1">
    <location>
        <begin position="50"/>
        <end position="59"/>
    </location>
</feature>
<reference evidence="2 3" key="1">
    <citation type="submission" date="2014-04" db="EMBL/GenBank/DDBJ databases">
        <title>Evolutionary Origins and Diversification of the Mycorrhizal Mutualists.</title>
        <authorList>
            <consortium name="DOE Joint Genome Institute"/>
            <consortium name="Mycorrhizal Genomics Consortium"/>
            <person name="Kohler A."/>
            <person name="Kuo A."/>
            <person name="Nagy L.G."/>
            <person name="Floudas D."/>
            <person name="Copeland A."/>
            <person name="Barry K.W."/>
            <person name="Cichocki N."/>
            <person name="Veneault-Fourrey C."/>
            <person name="LaButti K."/>
            <person name="Lindquist E.A."/>
            <person name="Lipzen A."/>
            <person name="Lundell T."/>
            <person name="Morin E."/>
            <person name="Murat C."/>
            <person name="Riley R."/>
            <person name="Ohm R."/>
            <person name="Sun H."/>
            <person name="Tunlid A."/>
            <person name="Henrissat B."/>
            <person name="Grigoriev I.V."/>
            <person name="Hibbett D.S."/>
            <person name="Martin F."/>
        </authorList>
    </citation>
    <scope>NUCLEOTIDE SEQUENCE [LARGE SCALE GENOMIC DNA]</scope>
    <source>
        <strain evidence="2 3">FD-317 M1</strain>
    </source>
</reference>
<sequence length="107" mass="11748">MPLKGKQLILDFISIPTNDAFPLTSKHSVALESRSLPSQDNTPEMVPKDSNPQGPTTLTQIDSMESDVKGDQTGVEFMVQDPPTFELEPGNDNLTVLETNTQVFQTD</sequence>
<protein>
    <submittedName>
        <fullName evidence="2">Uncharacterized protein</fullName>
    </submittedName>
</protein>
<accession>A0A0D0C0F5</accession>
<dbReference type="Proteomes" id="UP000053593">
    <property type="component" value="Unassembled WGS sequence"/>
</dbReference>